<dbReference type="Pfam" id="PF04893">
    <property type="entry name" value="Yip1"/>
    <property type="match status" value="1"/>
</dbReference>
<dbReference type="EMBL" id="JBBHLI010000009">
    <property type="protein sequence ID" value="MEK9502080.1"/>
    <property type="molecule type" value="Genomic_DNA"/>
</dbReference>
<comment type="caution">
    <text evidence="7">The sequence shown here is derived from an EMBL/GenBank/DDBJ whole genome shotgun (WGS) entry which is preliminary data.</text>
</comment>
<feature type="transmembrane region" description="Helical" evidence="5">
    <location>
        <begin position="148"/>
        <end position="166"/>
    </location>
</feature>
<feature type="transmembrane region" description="Helical" evidence="5">
    <location>
        <begin position="64"/>
        <end position="83"/>
    </location>
</feature>
<comment type="subcellular location">
    <subcellularLocation>
        <location evidence="1">Membrane</location>
        <topology evidence="1">Multi-pass membrane protein</topology>
    </subcellularLocation>
</comment>
<evidence type="ECO:0000313" key="8">
    <source>
        <dbReference type="Proteomes" id="UP001484239"/>
    </source>
</evidence>
<evidence type="ECO:0000256" key="3">
    <source>
        <dbReference type="ARBA" id="ARBA00022989"/>
    </source>
</evidence>
<evidence type="ECO:0000256" key="2">
    <source>
        <dbReference type="ARBA" id="ARBA00022692"/>
    </source>
</evidence>
<evidence type="ECO:0000259" key="6">
    <source>
        <dbReference type="Pfam" id="PF04893"/>
    </source>
</evidence>
<sequence length="169" mass="17288">MARSFTDRMIGAATLDVATFEEVEHDQSATMQAAGVVALVAAAQAVATFGAGPIGMARAAGSQLIGVGLWCAITWFIGTRLFSGTATVGEVFRTVGFALSPQILVLITILPIIGGLIGFFLAPVLLFWVLASVVIGVRQSLDISTGKAVLSALLGAVAYALLVAIVPGL</sequence>
<dbReference type="InterPro" id="IPR006977">
    <property type="entry name" value="Yip1_dom"/>
</dbReference>
<keyword evidence="3 5" id="KW-1133">Transmembrane helix</keyword>
<feature type="domain" description="Yip1" evidence="6">
    <location>
        <begin position="39"/>
        <end position="165"/>
    </location>
</feature>
<evidence type="ECO:0000256" key="4">
    <source>
        <dbReference type="ARBA" id="ARBA00023136"/>
    </source>
</evidence>
<protein>
    <submittedName>
        <fullName evidence="7">YIP1 family protein</fullName>
    </submittedName>
</protein>
<evidence type="ECO:0000313" key="7">
    <source>
        <dbReference type="EMBL" id="MEK9502080.1"/>
    </source>
</evidence>
<dbReference type="Proteomes" id="UP001484239">
    <property type="component" value="Unassembled WGS sequence"/>
</dbReference>
<name>A0ABU9EBH8_9BACT</name>
<accession>A0ABU9EBH8</accession>
<organism evidence="7 8">
    <name type="scientific">Gaopeijia maritima</name>
    <dbReference type="NCBI Taxonomy" id="3119007"/>
    <lineage>
        <taxon>Bacteria</taxon>
        <taxon>Pseudomonadati</taxon>
        <taxon>Gemmatimonadota</taxon>
        <taxon>Longimicrobiia</taxon>
        <taxon>Gaopeijiales</taxon>
        <taxon>Gaopeijiaceae</taxon>
        <taxon>Gaopeijia</taxon>
    </lineage>
</organism>
<dbReference type="RefSeq" id="WP_405276764.1">
    <property type="nucleotide sequence ID" value="NZ_CP144380.1"/>
</dbReference>
<evidence type="ECO:0000256" key="5">
    <source>
        <dbReference type="SAM" id="Phobius"/>
    </source>
</evidence>
<feature type="transmembrane region" description="Helical" evidence="5">
    <location>
        <begin position="103"/>
        <end position="136"/>
    </location>
</feature>
<feature type="transmembrane region" description="Helical" evidence="5">
    <location>
        <begin position="33"/>
        <end position="52"/>
    </location>
</feature>
<evidence type="ECO:0000256" key="1">
    <source>
        <dbReference type="ARBA" id="ARBA00004141"/>
    </source>
</evidence>
<keyword evidence="8" id="KW-1185">Reference proteome</keyword>
<keyword evidence="2 5" id="KW-0812">Transmembrane</keyword>
<keyword evidence="4 5" id="KW-0472">Membrane</keyword>
<reference evidence="7 8" key="1">
    <citation type="submission" date="2024-02" db="EMBL/GenBank/DDBJ databases">
        <title>A novel Gemmatimonadota bacterium.</title>
        <authorList>
            <person name="Du Z.-J."/>
            <person name="Ye Y.-Q."/>
        </authorList>
    </citation>
    <scope>NUCLEOTIDE SEQUENCE [LARGE SCALE GENOMIC DNA]</scope>
    <source>
        <strain evidence="7 8">DH-20</strain>
    </source>
</reference>
<gene>
    <name evidence="7" type="ORF">WI372_13890</name>
</gene>
<proteinExistence type="predicted"/>